<dbReference type="Proteomes" id="UP000655550">
    <property type="component" value="Unassembled WGS sequence"/>
</dbReference>
<proteinExistence type="predicted"/>
<comment type="caution">
    <text evidence="1">The sequence shown here is derived from an EMBL/GenBank/DDBJ whole genome shotgun (WGS) entry which is preliminary data.</text>
</comment>
<accession>A0ABQ2AVR4</accession>
<name>A0ABQ2AVR4_9PSED</name>
<evidence type="ECO:0000313" key="1">
    <source>
        <dbReference type="EMBL" id="GGH96932.1"/>
    </source>
</evidence>
<evidence type="ECO:0000313" key="2">
    <source>
        <dbReference type="Proteomes" id="UP000655550"/>
    </source>
</evidence>
<reference evidence="2" key="1">
    <citation type="journal article" date="2019" name="Int. J. Syst. Evol. Microbiol.">
        <title>The Global Catalogue of Microorganisms (GCM) 10K type strain sequencing project: providing services to taxonomists for standard genome sequencing and annotation.</title>
        <authorList>
            <consortium name="The Broad Institute Genomics Platform"/>
            <consortium name="The Broad Institute Genome Sequencing Center for Infectious Disease"/>
            <person name="Wu L."/>
            <person name="Ma J."/>
        </authorList>
    </citation>
    <scope>NUCLEOTIDE SEQUENCE [LARGE SCALE GENOMIC DNA]</scope>
    <source>
        <strain evidence="2">CCM 8778</strain>
    </source>
</reference>
<gene>
    <name evidence="1" type="ORF">GCM10007363_29690</name>
</gene>
<sequence length="443" mass="50113">MFKFLNRVFDLTRPLFSIMKNTGISALTDMTKIDDQSPESTQAARLRDTFFNTRQSINEQYGLTCWGRDGDDRLWSIWRDDGDVQLTPWQDLGPHGLIWVVWADEHDPEKLVLALERRDDDAQPPMAEVYLLRLPDGERASQRLSADYSVQVEAFPYADGQVLLKWLPHEEDADMRTGFGLMDLEFRERVPPIAHAPKVVWEHPHLVRYLVRDDAGKVAWAVSDVHTGQQVIPPVYEDLTLDVDRWIGNRREGGCDVLSLDGRRLMHHDHWLHPGNGDGRWFFEKDGLWGYASPDGHPLAEPRHESQQALWDEPVALGTLLFPAEGNRCTVLPASLLKRLRAEAAKGGTTYKFEGLANVCPPLPGDGYVDLCRALMPDGHKALLLTLRYESERWLVLTHPWQGLRTGSLLRLGAPTVAGDTPLIACLPESGDESFVRAIVDYC</sequence>
<keyword evidence="2" id="KW-1185">Reference proteome</keyword>
<dbReference type="EMBL" id="BMDE01000011">
    <property type="protein sequence ID" value="GGH96932.1"/>
    <property type="molecule type" value="Genomic_DNA"/>
</dbReference>
<organism evidence="1 2">
    <name type="scientific">Pseudomonas fluvialis</name>
    <dbReference type="NCBI Taxonomy" id="1793966"/>
    <lineage>
        <taxon>Bacteria</taxon>
        <taxon>Pseudomonadati</taxon>
        <taxon>Pseudomonadota</taxon>
        <taxon>Gammaproteobacteria</taxon>
        <taxon>Pseudomonadales</taxon>
        <taxon>Pseudomonadaceae</taxon>
        <taxon>Pseudomonas</taxon>
    </lineage>
</organism>
<protein>
    <submittedName>
        <fullName evidence="1">Uncharacterized protein</fullName>
    </submittedName>
</protein>